<dbReference type="EMBL" id="JAYMYR010000002">
    <property type="protein sequence ID" value="KAK7379067.1"/>
    <property type="molecule type" value="Genomic_DNA"/>
</dbReference>
<dbReference type="AlphaFoldDB" id="A0AAN9RPE2"/>
<reference evidence="1 2" key="1">
    <citation type="submission" date="2024-01" db="EMBL/GenBank/DDBJ databases">
        <title>The genomes of 5 underutilized Papilionoideae crops provide insights into root nodulation and disease resistanc.</title>
        <authorList>
            <person name="Jiang F."/>
        </authorList>
    </citation>
    <scope>NUCLEOTIDE SEQUENCE [LARGE SCALE GENOMIC DNA]</scope>
    <source>
        <strain evidence="1">JINMINGXINNONG_FW02</strain>
        <tissue evidence="1">Leaves</tissue>
    </source>
</reference>
<protein>
    <submittedName>
        <fullName evidence="1">Uncharacterized protein</fullName>
    </submittedName>
</protein>
<organism evidence="1 2">
    <name type="scientific">Phaseolus coccineus</name>
    <name type="common">Scarlet runner bean</name>
    <name type="synonym">Phaseolus multiflorus</name>
    <dbReference type="NCBI Taxonomy" id="3886"/>
    <lineage>
        <taxon>Eukaryota</taxon>
        <taxon>Viridiplantae</taxon>
        <taxon>Streptophyta</taxon>
        <taxon>Embryophyta</taxon>
        <taxon>Tracheophyta</taxon>
        <taxon>Spermatophyta</taxon>
        <taxon>Magnoliopsida</taxon>
        <taxon>eudicotyledons</taxon>
        <taxon>Gunneridae</taxon>
        <taxon>Pentapetalae</taxon>
        <taxon>rosids</taxon>
        <taxon>fabids</taxon>
        <taxon>Fabales</taxon>
        <taxon>Fabaceae</taxon>
        <taxon>Papilionoideae</taxon>
        <taxon>50 kb inversion clade</taxon>
        <taxon>NPAAA clade</taxon>
        <taxon>indigoferoid/millettioid clade</taxon>
        <taxon>Phaseoleae</taxon>
        <taxon>Phaseolus</taxon>
    </lineage>
</organism>
<keyword evidence="2" id="KW-1185">Reference proteome</keyword>
<evidence type="ECO:0000313" key="2">
    <source>
        <dbReference type="Proteomes" id="UP001374584"/>
    </source>
</evidence>
<dbReference type="Proteomes" id="UP001374584">
    <property type="component" value="Unassembled WGS sequence"/>
</dbReference>
<accession>A0AAN9RPE2</accession>
<comment type="caution">
    <text evidence="1">The sequence shown here is derived from an EMBL/GenBank/DDBJ whole genome shotgun (WGS) entry which is preliminary data.</text>
</comment>
<name>A0AAN9RPE2_PHACN</name>
<gene>
    <name evidence="1" type="ORF">VNO80_04520</name>
</gene>
<evidence type="ECO:0000313" key="1">
    <source>
        <dbReference type="EMBL" id="KAK7379067.1"/>
    </source>
</evidence>
<sequence length="92" mass="9987">MPTRNRTVEFRKHRDAVKSVRAPLSSSVSASSTGPVIEMVSLLPSNRSSYAPLSTEDPSTSRDAFTVGLPPSWVDDSEEIATAIQRARVKIS</sequence>
<proteinExistence type="predicted"/>